<dbReference type="EMBL" id="CP139487">
    <property type="protein sequence ID" value="WPU64509.1"/>
    <property type="molecule type" value="Genomic_DNA"/>
</dbReference>
<keyword evidence="4" id="KW-1185">Reference proteome</keyword>
<evidence type="ECO:0000313" key="3">
    <source>
        <dbReference type="EMBL" id="WPU64509.1"/>
    </source>
</evidence>
<evidence type="ECO:0000256" key="1">
    <source>
        <dbReference type="SAM" id="SignalP"/>
    </source>
</evidence>
<feature type="signal peptide" evidence="1">
    <location>
        <begin position="1"/>
        <end position="19"/>
    </location>
</feature>
<dbReference type="Pfam" id="PF22547">
    <property type="entry name" value="2H-SAK"/>
    <property type="match status" value="1"/>
</dbReference>
<feature type="domain" description="Swiss Army Knife 2H phosphoesterase" evidence="2">
    <location>
        <begin position="45"/>
        <end position="179"/>
    </location>
</feature>
<organism evidence="3 4">
    <name type="scientific">Peredibacter starrii</name>
    <dbReference type="NCBI Taxonomy" id="28202"/>
    <lineage>
        <taxon>Bacteria</taxon>
        <taxon>Pseudomonadati</taxon>
        <taxon>Bdellovibrionota</taxon>
        <taxon>Bacteriovoracia</taxon>
        <taxon>Bacteriovoracales</taxon>
        <taxon>Bacteriovoracaceae</taxon>
        <taxon>Peredibacter</taxon>
    </lineage>
</organism>
<proteinExistence type="predicted"/>
<dbReference type="RefSeq" id="WP_321393435.1">
    <property type="nucleotide sequence ID" value="NZ_CP139487.1"/>
</dbReference>
<gene>
    <name evidence="3" type="ORF">SOO65_17585</name>
</gene>
<dbReference type="KEGG" id="psti:SOO65_17585"/>
<sequence>MLKFLLPFLGLLFSLSSFAFSLSKTVYNNADLAFIKHEGNGAFDSYLSMDVRYAPVKELFKSVVKSERKELKTRGEAHITVITPVEYFEVLKSKVSMKEINEIAVKSSIQSSTFKVICLGKGALKNDETYFIVVNSMDLLQIRKKVQKLFETRGGTQGSFMAEHFFPHITLGFTTRDLHEADGVIKNDKSCMADIDIL</sequence>
<name>A0AAX4HNK1_9BACT</name>
<dbReference type="InterPro" id="IPR054498">
    <property type="entry name" value="2H-SAK"/>
</dbReference>
<accession>A0AAX4HNK1</accession>
<feature type="chain" id="PRO_5043478137" description="Swiss Army Knife 2H phosphoesterase domain-containing protein" evidence="1">
    <location>
        <begin position="20"/>
        <end position="198"/>
    </location>
</feature>
<keyword evidence="1" id="KW-0732">Signal</keyword>
<evidence type="ECO:0000259" key="2">
    <source>
        <dbReference type="Pfam" id="PF22547"/>
    </source>
</evidence>
<reference evidence="3 4" key="1">
    <citation type="submission" date="2023-11" db="EMBL/GenBank/DDBJ databases">
        <title>Peredibacter starrii A3.12.</title>
        <authorList>
            <person name="Mitchell R.J."/>
        </authorList>
    </citation>
    <scope>NUCLEOTIDE SEQUENCE [LARGE SCALE GENOMIC DNA]</scope>
    <source>
        <strain evidence="3 4">A3.12</strain>
    </source>
</reference>
<dbReference type="Proteomes" id="UP001324634">
    <property type="component" value="Chromosome"/>
</dbReference>
<protein>
    <recommendedName>
        <fullName evidence="2">Swiss Army Knife 2H phosphoesterase domain-containing protein</fullName>
    </recommendedName>
</protein>
<dbReference type="AlphaFoldDB" id="A0AAX4HNK1"/>
<evidence type="ECO:0000313" key="4">
    <source>
        <dbReference type="Proteomes" id="UP001324634"/>
    </source>
</evidence>